<dbReference type="Proteomes" id="UP001150538">
    <property type="component" value="Unassembled WGS sequence"/>
</dbReference>
<evidence type="ECO:0000313" key="2">
    <source>
        <dbReference type="EMBL" id="KAJ1912939.1"/>
    </source>
</evidence>
<accession>A0A9W8DPK5</accession>
<feature type="region of interest" description="Disordered" evidence="1">
    <location>
        <begin position="256"/>
        <end position="320"/>
    </location>
</feature>
<proteinExistence type="predicted"/>
<reference evidence="2" key="1">
    <citation type="submission" date="2022-07" db="EMBL/GenBank/DDBJ databases">
        <title>Phylogenomic reconstructions and comparative analyses of Kickxellomycotina fungi.</title>
        <authorList>
            <person name="Reynolds N.K."/>
            <person name="Stajich J.E."/>
            <person name="Barry K."/>
            <person name="Grigoriev I.V."/>
            <person name="Crous P."/>
            <person name="Smith M.E."/>
        </authorList>
    </citation>
    <scope>NUCLEOTIDE SEQUENCE</scope>
    <source>
        <strain evidence="2">NBRC 100468</strain>
    </source>
</reference>
<feature type="compositionally biased region" description="Polar residues" evidence="1">
    <location>
        <begin position="442"/>
        <end position="454"/>
    </location>
</feature>
<feature type="region of interest" description="Disordered" evidence="1">
    <location>
        <begin position="513"/>
        <end position="721"/>
    </location>
</feature>
<feature type="region of interest" description="Disordered" evidence="1">
    <location>
        <begin position="357"/>
        <end position="381"/>
    </location>
</feature>
<dbReference type="EMBL" id="JANBPU010000299">
    <property type="protein sequence ID" value="KAJ1912939.1"/>
    <property type="molecule type" value="Genomic_DNA"/>
</dbReference>
<feature type="compositionally biased region" description="Basic residues" evidence="1">
    <location>
        <begin position="69"/>
        <end position="80"/>
    </location>
</feature>
<feature type="compositionally biased region" description="Polar residues" evidence="1">
    <location>
        <begin position="306"/>
        <end position="318"/>
    </location>
</feature>
<feature type="compositionally biased region" description="Basic and acidic residues" evidence="1">
    <location>
        <begin position="56"/>
        <end position="68"/>
    </location>
</feature>
<name>A0A9W8DPK5_9FUNG</name>
<feature type="region of interest" description="Disordered" evidence="1">
    <location>
        <begin position="1"/>
        <end position="116"/>
    </location>
</feature>
<protein>
    <submittedName>
        <fullName evidence="2">Uncharacterized protein</fullName>
    </submittedName>
</protein>
<dbReference type="AlphaFoldDB" id="A0A9W8DPK5"/>
<feature type="region of interest" description="Disordered" evidence="1">
    <location>
        <begin position="440"/>
        <end position="481"/>
    </location>
</feature>
<feature type="region of interest" description="Disordered" evidence="1">
    <location>
        <begin position="739"/>
        <end position="772"/>
    </location>
</feature>
<feature type="compositionally biased region" description="Polar residues" evidence="1">
    <location>
        <begin position="561"/>
        <end position="579"/>
    </location>
</feature>
<feature type="compositionally biased region" description="Polar residues" evidence="1">
    <location>
        <begin position="611"/>
        <end position="626"/>
    </location>
</feature>
<sequence>MLKALSKVFRHPNGGRRNSPDDGYTYNNADVMPGTSPYRSFDNARAATQNGAAGWDSHHQQHQHDTTAKPKRRGKWHGTFRHSSQALVKDQSQRHYDTAGAPRDGRRRGATPRASPAAVAAAVAAVGGRMSAEYWAKDAVPAFTSKRTSSSFGKSATSYVPVSRSDGTYPLTQENLEWHVRTLPPMKESKYARVMRYVLVQQQNIPPPSEEGDYDEERQNTELRTNPDNSLLLSGELPPDQEVNAELYMARRELKEMRKQQLQHEDDKQNKEKDGFSHSPQNANYIHPGLRMVQTKADDQQQQQQPSSPRLQKIQSPELSAPRDGFAAQIERPYSQNLDELPPTANSEQHINNSIAHKRNDEDDDNVPLKNIQTPVRGTPLSYPISPASSMLINNGSNIHASVRGHLSPIVAQYSTARRASGMSYDSGVLQKISHSPVMPRNMQQHNGGHSPLNQAGEEPSPTRTNQASHFENSKNHPEDMASEARNLVNAKENADDDDKPLVMLANSSMNSALRQSAGVQQDRINDGPGNLEQEKSESEEEDNKPLCQLTNEKRSVELTVHSSPKINTSLPAQNTNGSDDGDRKESLPANSGGAEDKPDTDSDTPLALNTHAQHNANLTQNSPKQPVTPVSFLSSRGVPKIAPQGSKNGSVIINGSVVDGDKNAGDDDDDDDDDQPLLPPPTQPWLENESAPVHINTARRPSNERPRGDMGSPVRSPTHVSLRQSIDALRETYAAAQSAQQSRHTMEVKSLAPSLNQSIKDDNTTVSGKSRWRPRWSLKPLRKQLGVATSKLAINDKEATKSTQTLPNPIAKYADGSFSTKTGGADMENRTDQVRLGTSDLLDRSNNVMSSSGTLGQIKSNTYLPNHNGVPDYNRRNTFSVDHLDTMVQNTPKSYNRGPQIPESKYQHHIVDLKGEDKRRASLKRSSRFFRIGRSIINNVKQLPSKIE</sequence>
<feature type="region of interest" description="Disordered" evidence="1">
    <location>
        <begin position="808"/>
        <end position="827"/>
    </location>
</feature>
<evidence type="ECO:0000256" key="1">
    <source>
        <dbReference type="SAM" id="MobiDB-lite"/>
    </source>
</evidence>
<feature type="compositionally biased region" description="Acidic residues" evidence="1">
    <location>
        <begin position="667"/>
        <end position="676"/>
    </location>
</feature>
<feature type="compositionally biased region" description="Polar residues" evidence="1">
    <location>
        <begin position="754"/>
        <end position="769"/>
    </location>
</feature>
<comment type="caution">
    <text evidence="2">The sequence shown here is derived from an EMBL/GenBank/DDBJ whole genome shotgun (WGS) entry which is preliminary data.</text>
</comment>
<organism evidence="2 3">
    <name type="scientific">Mycoemilia scoparia</name>
    <dbReference type="NCBI Taxonomy" id="417184"/>
    <lineage>
        <taxon>Eukaryota</taxon>
        <taxon>Fungi</taxon>
        <taxon>Fungi incertae sedis</taxon>
        <taxon>Zoopagomycota</taxon>
        <taxon>Kickxellomycotina</taxon>
        <taxon>Kickxellomycetes</taxon>
        <taxon>Kickxellales</taxon>
        <taxon>Kickxellaceae</taxon>
        <taxon>Mycoemilia</taxon>
    </lineage>
</organism>
<evidence type="ECO:0000313" key="3">
    <source>
        <dbReference type="Proteomes" id="UP001150538"/>
    </source>
</evidence>
<gene>
    <name evidence="2" type="ORF">H4219_005410</name>
</gene>
<dbReference type="OrthoDB" id="5592111at2759"/>
<feature type="compositionally biased region" description="Polar residues" evidence="1">
    <location>
        <begin position="462"/>
        <end position="471"/>
    </location>
</feature>
<keyword evidence="3" id="KW-1185">Reference proteome</keyword>
<feature type="compositionally biased region" description="Basic and acidic residues" evidence="1">
    <location>
        <begin position="256"/>
        <end position="276"/>
    </location>
</feature>